<dbReference type="EMBL" id="HBEW01005810">
    <property type="protein sequence ID" value="CAD8584408.1"/>
    <property type="molecule type" value="Transcribed_RNA"/>
</dbReference>
<protein>
    <submittedName>
        <fullName evidence="2">Uncharacterized protein</fullName>
    </submittedName>
</protein>
<evidence type="ECO:0000256" key="1">
    <source>
        <dbReference type="ARBA" id="ARBA00009670"/>
    </source>
</evidence>
<dbReference type="AlphaFoldDB" id="A0A7S0KKE8"/>
<evidence type="ECO:0000313" key="2">
    <source>
        <dbReference type="EMBL" id="CAD8584408.1"/>
    </source>
</evidence>
<organism evidence="2">
    <name type="scientific">Ostreococcus mediterraneus</name>
    <dbReference type="NCBI Taxonomy" id="1486918"/>
    <lineage>
        <taxon>Eukaryota</taxon>
        <taxon>Viridiplantae</taxon>
        <taxon>Chlorophyta</taxon>
        <taxon>Mamiellophyceae</taxon>
        <taxon>Mamiellales</taxon>
        <taxon>Bathycoccaceae</taxon>
        <taxon>Ostreococcus</taxon>
    </lineage>
</organism>
<dbReference type="InterPro" id="IPR050154">
    <property type="entry name" value="UbiB_kinase"/>
</dbReference>
<comment type="similarity">
    <text evidence="1">Belongs to the protein kinase superfamily. ADCK protein kinase family.</text>
</comment>
<accession>A0A7S0KKE8</accession>
<gene>
    <name evidence="2" type="ORF">OMED0929_LOCUS4898</name>
</gene>
<reference evidence="2" key="1">
    <citation type="submission" date="2021-01" db="EMBL/GenBank/DDBJ databases">
        <authorList>
            <person name="Corre E."/>
            <person name="Pelletier E."/>
            <person name="Niang G."/>
            <person name="Scheremetjew M."/>
            <person name="Finn R."/>
            <person name="Kale V."/>
            <person name="Holt S."/>
            <person name="Cochrane G."/>
            <person name="Meng A."/>
            <person name="Brown T."/>
            <person name="Cohen L."/>
        </authorList>
    </citation>
    <scope>NUCLEOTIDE SEQUENCE</scope>
    <source>
        <strain evidence="2">Clade-D-RCC2572</strain>
    </source>
</reference>
<proteinExistence type="inferred from homology"/>
<name>A0A7S0KKE8_9CHLO</name>
<dbReference type="PANTHER" id="PTHR10566:SF124">
    <property type="entry name" value="PROTEIN KINASE SUPERFAMILY PROTEIN"/>
    <property type="match status" value="1"/>
</dbReference>
<sequence length="336" mass="36493">MVRGLIGFVNRDAAGLVGDLQIMDFLPPHVDAVAAREALRTVFSGESASKVRDSMDFMGVVSQLSTALMQHGFRLPPYFSRILRALAALEGTATTIDPSFRVVERSYPFVLARVLSDRSPEMRDSLRRLLLSDDGAIRYKRLIRLVQAYGSETAPMSAPGTDAESCRVAVEKVVAGVRELAFGERECTNNEEEARRATKIAIEDALNFLLSEKGSATREKLVQDFLDACETLLAEDTASASSSPDDITLETAVSTLKSTTTAIIENTDVLIPALGKAARIPEASRAARAAIDSVRRRAEIVRARRVQAGATACADASELIRRVVHELTRPSSSKRA</sequence>
<dbReference type="PANTHER" id="PTHR10566">
    <property type="entry name" value="CHAPERONE-ACTIVITY OF BC1 COMPLEX CABC1 -RELATED"/>
    <property type="match status" value="1"/>
</dbReference>